<protein>
    <submittedName>
        <fullName evidence="1">Uncharacterized protein</fullName>
    </submittedName>
</protein>
<dbReference type="EMBL" id="QTSX02002134">
    <property type="protein sequence ID" value="KAJ9078884.1"/>
    <property type="molecule type" value="Genomic_DNA"/>
</dbReference>
<keyword evidence="2" id="KW-1185">Reference proteome</keyword>
<proteinExistence type="predicted"/>
<reference evidence="1" key="1">
    <citation type="submission" date="2022-04" db="EMBL/GenBank/DDBJ databases">
        <title>Genome of the entomopathogenic fungus Entomophthora muscae.</title>
        <authorList>
            <person name="Elya C."/>
            <person name="Lovett B.R."/>
            <person name="Lee E."/>
            <person name="Macias A.M."/>
            <person name="Hajek A.E."/>
            <person name="De Bivort B.L."/>
            <person name="Kasson M.T."/>
            <person name="De Fine Licht H.H."/>
            <person name="Stajich J.E."/>
        </authorList>
    </citation>
    <scope>NUCLEOTIDE SEQUENCE</scope>
    <source>
        <strain evidence="1">Berkeley</strain>
    </source>
</reference>
<evidence type="ECO:0000313" key="2">
    <source>
        <dbReference type="Proteomes" id="UP001165960"/>
    </source>
</evidence>
<accession>A0ACC2TWE9</accession>
<gene>
    <name evidence="1" type="ORF">DSO57_1002120</name>
</gene>
<name>A0ACC2TWE9_9FUNG</name>
<sequence>MEKQGSISLESSVLPDRLPAAAYFILASTLFEQWCYVGVRNLMNQYLKAGLKLSESISKSQVHLFVGCSFLFPVLGAILSDSYIGKYRAILIASCIYVVGTMLLSLFTVDGIVGSYGSFPVWAVMLPSMMVAMGSGFIMSNASPLGGDQFHASQGAAMDRFFGLFYVALSVGGLAGQYANPYIKEYSTCFGNQCYFASYGLSFIMIVFSLLAFVCGTRFYITAPPVGEFLPWKAIRASHYALGRYYRATPQERDRHSSWLEFASDKYGSAFVEETKLLGRLVVMLLPFTFAWMLFDQSGTEWQNQYGRMDKMFLGLFYLPTEVSSSLKTILVIIQVPFMSYVVYPLLSRIGFELSEAGKMAFGFFFMISSFVVSTIVEHVLKANPGQIKYNGEVVIECVGCLNGGWQMPQMFLLALGEAMLSPTIVQFCYTQVGSLMKASASSLWLLTVALGNYTIIGIDALVELGDGSTTTRMWIFSILASVALAIFVLLKVFWFVPRNAELDTILEGYPQSPPRHKSSQKISGRLNRSR</sequence>
<organism evidence="1 2">
    <name type="scientific">Entomophthora muscae</name>
    <dbReference type="NCBI Taxonomy" id="34485"/>
    <lineage>
        <taxon>Eukaryota</taxon>
        <taxon>Fungi</taxon>
        <taxon>Fungi incertae sedis</taxon>
        <taxon>Zoopagomycota</taxon>
        <taxon>Entomophthoromycotina</taxon>
        <taxon>Entomophthoromycetes</taxon>
        <taxon>Entomophthorales</taxon>
        <taxon>Entomophthoraceae</taxon>
        <taxon>Entomophthora</taxon>
    </lineage>
</organism>
<dbReference type="Proteomes" id="UP001165960">
    <property type="component" value="Unassembled WGS sequence"/>
</dbReference>
<evidence type="ECO:0000313" key="1">
    <source>
        <dbReference type="EMBL" id="KAJ9078884.1"/>
    </source>
</evidence>
<comment type="caution">
    <text evidence="1">The sequence shown here is derived from an EMBL/GenBank/DDBJ whole genome shotgun (WGS) entry which is preliminary data.</text>
</comment>